<organism evidence="1">
    <name type="scientific">Arundo donax</name>
    <name type="common">Giant reed</name>
    <name type="synonym">Donax arundinaceus</name>
    <dbReference type="NCBI Taxonomy" id="35708"/>
    <lineage>
        <taxon>Eukaryota</taxon>
        <taxon>Viridiplantae</taxon>
        <taxon>Streptophyta</taxon>
        <taxon>Embryophyta</taxon>
        <taxon>Tracheophyta</taxon>
        <taxon>Spermatophyta</taxon>
        <taxon>Magnoliopsida</taxon>
        <taxon>Liliopsida</taxon>
        <taxon>Poales</taxon>
        <taxon>Poaceae</taxon>
        <taxon>PACMAD clade</taxon>
        <taxon>Arundinoideae</taxon>
        <taxon>Arundineae</taxon>
        <taxon>Arundo</taxon>
    </lineage>
</organism>
<dbReference type="AlphaFoldDB" id="A0A0A8XVU5"/>
<sequence length="40" mass="4397">MFDCSHICLSLHTTNSHPLTALGEKLTETPQSQIVLDTTI</sequence>
<accession>A0A0A8XVU5</accession>
<evidence type="ECO:0000313" key="1">
    <source>
        <dbReference type="EMBL" id="JAD15832.1"/>
    </source>
</evidence>
<dbReference type="EMBL" id="GBRH01282063">
    <property type="protein sequence ID" value="JAD15832.1"/>
    <property type="molecule type" value="Transcribed_RNA"/>
</dbReference>
<name>A0A0A8XVU5_ARUDO</name>
<proteinExistence type="predicted"/>
<protein>
    <submittedName>
        <fullName evidence="1">Uncharacterized protein</fullName>
    </submittedName>
</protein>
<reference evidence="1" key="2">
    <citation type="journal article" date="2015" name="Data Brief">
        <title>Shoot transcriptome of the giant reed, Arundo donax.</title>
        <authorList>
            <person name="Barrero R.A."/>
            <person name="Guerrero F.D."/>
            <person name="Moolhuijzen P."/>
            <person name="Goolsby J.A."/>
            <person name="Tidwell J."/>
            <person name="Bellgard S.E."/>
            <person name="Bellgard M.I."/>
        </authorList>
    </citation>
    <scope>NUCLEOTIDE SEQUENCE</scope>
    <source>
        <tissue evidence="1">Shoot tissue taken approximately 20 cm above the soil surface</tissue>
    </source>
</reference>
<reference evidence="1" key="1">
    <citation type="submission" date="2014-09" db="EMBL/GenBank/DDBJ databases">
        <authorList>
            <person name="Magalhaes I.L.F."/>
            <person name="Oliveira U."/>
            <person name="Santos F.R."/>
            <person name="Vidigal T.H.D.A."/>
            <person name="Brescovit A.D."/>
            <person name="Santos A.J."/>
        </authorList>
    </citation>
    <scope>NUCLEOTIDE SEQUENCE</scope>
    <source>
        <tissue evidence="1">Shoot tissue taken approximately 20 cm above the soil surface</tissue>
    </source>
</reference>